<name>A0ABM7SGY5_9HELI</name>
<dbReference type="EMBL" id="AP024814">
    <property type="protein sequence ID" value="BCZ16996.1"/>
    <property type="molecule type" value="Genomic_DNA"/>
</dbReference>
<dbReference type="Proteomes" id="UP000826775">
    <property type="component" value="Chromosome"/>
</dbReference>
<gene>
    <name evidence="1" type="ORF">NHP190003_02780</name>
</gene>
<reference evidence="1 2" key="1">
    <citation type="submission" date="2021-07" db="EMBL/GenBank/DDBJ databases">
        <title>Novel Helicobacter sp. Isolated from a dog.</title>
        <authorList>
            <person name="Rimbara E."/>
            <person name="Suzuki M."/>
        </authorList>
    </citation>
    <scope>NUCLEOTIDE SEQUENCE [LARGE SCALE GENOMIC DNA]</scope>
    <source>
        <strain evidence="2">NHP19-003</strain>
    </source>
</reference>
<keyword evidence="2" id="KW-1185">Reference proteome</keyword>
<evidence type="ECO:0000313" key="2">
    <source>
        <dbReference type="Proteomes" id="UP000826775"/>
    </source>
</evidence>
<evidence type="ECO:0000313" key="1">
    <source>
        <dbReference type="EMBL" id="BCZ16996.1"/>
    </source>
</evidence>
<protein>
    <submittedName>
        <fullName evidence="1">Uncharacterized protein</fullName>
    </submittedName>
</protein>
<accession>A0ABM7SGY5</accession>
<proteinExistence type="predicted"/>
<organism evidence="1 2">
    <name type="scientific">Helicobacter gastrocanis</name>
    <dbReference type="NCBI Taxonomy" id="2849641"/>
    <lineage>
        <taxon>Bacteria</taxon>
        <taxon>Pseudomonadati</taxon>
        <taxon>Campylobacterota</taxon>
        <taxon>Epsilonproteobacteria</taxon>
        <taxon>Campylobacterales</taxon>
        <taxon>Helicobacteraceae</taxon>
        <taxon>Helicobacter</taxon>
    </lineage>
</organism>
<sequence>MPLEFALLKPEHEHEYLQLGQGEGGFSAPWEVFYGKDREDIIFKALSDIYQKLNHIEQYLHEQNRVYVHLEGTGVIGVLGHGILGVRGSLLRGSCITCALNYPKPPIKGWALWRKPLRPRF</sequence>